<keyword evidence="1" id="KW-0812">Transmembrane</keyword>
<organism evidence="3 4">
    <name type="scientific">Thalassobius vesicularis</name>
    <dbReference type="NCBI Taxonomy" id="1294297"/>
    <lineage>
        <taxon>Bacteria</taxon>
        <taxon>Pseudomonadati</taxon>
        <taxon>Pseudomonadota</taxon>
        <taxon>Alphaproteobacteria</taxon>
        <taxon>Rhodobacterales</taxon>
        <taxon>Roseobacteraceae</taxon>
        <taxon>Thalassovita</taxon>
    </lineage>
</organism>
<dbReference type="Gene3D" id="2.40.50.1020">
    <property type="entry name" value="LytTr DNA-binding domain"/>
    <property type="match status" value="1"/>
</dbReference>
<feature type="transmembrane region" description="Helical" evidence="1">
    <location>
        <begin position="78"/>
        <end position="96"/>
    </location>
</feature>
<dbReference type="Proteomes" id="UP000306113">
    <property type="component" value="Unassembled WGS sequence"/>
</dbReference>
<gene>
    <name evidence="3" type="ORF">E7681_13445</name>
</gene>
<feature type="domain" description="HTH LytTR-type" evidence="2">
    <location>
        <begin position="180"/>
        <end position="267"/>
    </location>
</feature>
<comment type="caution">
    <text evidence="3">The sequence shown here is derived from an EMBL/GenBank/DDBJ whole genome shotgun (WGS) entry which is preliminary data.</text>
</comment>
<dbReference type="AlphaFoldDB" id="A0A4S3M9T4"/>
<dbReference type="SMART" id="SM00850">
    <property type="entry name" value="LytTR"/>
    <property type="match status" value="1"/>
</dbReference>
<evidence type="ECO:0000313" key="4">
    <source>
        <dbReference type="Proteomes" id="UP000306113"/>
    </source>
</evidence>
<dbReference type="InterPro" id="IPR007492">
    <property type="entry name" value="LytTR_DNA-bd_dom"/>
</dbReference>
<keyword evidence="4" id="KW-1185">Reference proteome</keyword>
<evidence type="ECO:0000313" key="3">
    <source>
        <dbReference type="EMBL" id="THD72924.1"/>
    </source>
</evidence>
<feature type="transmembrane region" description="Helical" evidence="1">
    <location>
        <begin position="116"/>
        <end position="134"/>
    </location>
</feature>
<evidence type="ECO:0000256" key="1">
    <source>
        <dbReference type="SAM" id="Phobius"/>
    </source>
</evidence>
<accession>A0A4S3M9T4</accession>
<keyword evidence="1" id="KW-1133">Transmembrane helix</keyword>
<dbReference type="GO" id="GO:0003677">
    <property type="term" value="F:DNA binding"/>
    <property type="evidence" value="ECO:0007669"/>
    <property type="project" value="InterPro"/>
</dbReference>
<feature type="transmembrane region" description="Helical" evidence="1">
    <location>
        <begin position="46"/>
        <end position="71"/>
    </location>
</feature>
<evidence type="ECO:0000259" key="2">
    <source>
        <dbReference type="PROSITE" id="PS50930"/>
    </source>
</evidence>
<keyword evidence="1" id="KW-0472">Membrane</keyword>
<sequence length="267" mass="29372">MLSGLRNTLRHVLRPATLLPWFMFSLAATVTGPFNTLALLDDLPRAVYWAGIVGGAMVLSHLLSQAIFLWIPDRSSRMFDLARVCAMVVVFSPLAYGWTRIMIPARVAHSPSMAKIGLFVALIGTVVHISKRILRGQDPFVRQTDGALTLGFPEPETPEVEATPEPRLMRRLPEGATGPVLRLSASDHFVEVVLAEGAHSLRMRFTDAIDEMDGIEGYCSHRSHWVTRAAIAGVERDGAKIALRLVNGDEIPVSRTYKPQLEEAGIL</sequence>
<dbReference type="PROSITE" id="PS50930">
    <property type="entry name" value="HTH_LYTTR"/>
    <property type="match status" value="1"/>
</dbReference>
<dbReference type="RefSeq" id="WP_136339821.1">
    <property type="nucleotide sequence ID" value="NZ_SSMD01000006.1"/>
</dbReference>
<feature type="transmembrane region" description="Helical" evidence="1">
    <location>
        <begin position="12"/>
        <end position="34"/>
    </location>
</feature>
<protein>
    <submittedName>
        <fullName evidence="3">LytTR family transcriptional regulator</fullName>
    </submittedName>
</protein>
<proteinExistence type="predicted"/>
<reference evidence="3 4" key="1">
    <citation type="submission" date="2019-04" db="EMBL/GenBank/DDBJ databases">
        <title>Draft genome sequence of Youngimonas vesicularis.</title>
        <authorList>
            <person name="Hameed A."/>
        </authorList>
    </citation>
    <scope>NUCLEOTIDE SEQUENCE [LARGE SCALE GENOMIC DNA]</scope>
    <source>
        <strain evidence="3 4">CC-AMW-E</strain>
    </source>
</reference>
<dbReference type="Pfam" id="PF04397">
    <property type="entry name" value="LytTR"/>
    <property type="match status" value="1"/>
</dbReference>
<dbReference type="EMBL" id="SSMD01000006">
    <property type="protein sequence ID" value="THD72924.1"/>
    <property type="molecule type" value="Genomic_DNA"/>
</dbReference>
<dbReference type="OrthoDB" id="7028951at2"/>
<name>A0A4S3M9T4_9RHOB</name>